<dbReference type="Proteomes" id="UP001597187">
    <property type="component" value="Unassembled WGS sequence"/>
</dbReference>
<keyword evidence="10" id="KW-1185">Reference proteome</keyword>
<evidence type="ECO:0000256" key="3">
    <source>
        <dbReference type="ARBA" id="ARBA00022723"/>
    </source>
</evidence>
<keyword evidence="4 7" id="KW-0560">Oxidoreductase</keyword>
<organism evidence="9 10">
    <name type="scientific">Halomarina rubra</name>
    <dbReference type="NCBI Taxonomy" id="2071873"/>
    <lineage>
        <taxon>Archaea</taxon>
        <taxon>Methanobacteriati</taxon>
        <taxon>Methanobacteriota</taxon>
        <taxon>Stenosarchaea group</taxon>
        <taxon>Halobacteria</taxon>
        <taxon>Halobacteriales</taxon>
        <taxon>Natronomonadaceae</taxon>
        <taxon>Halomarina</taxon>
    </lineage>
</organism>
<evidence type="ECO:0000256" key="4">
    <source>
        <dbReference type="ARBA" id="ARBA00023002"/>
    </source>
</evidence>
<evidence type="ECO:0000256" key="8">
    <source>
        <dbReference type="SAM" id="Coils"/>
    </source>
</evidence>
<evidence type="ECO:0000313" key="9">
    <source>
        <dbReference type="EMBL" id="MFD1513586.1"/>
    </source>
</evidence>
<proteinExistence type="inferred from homology"/>
<keyword evidence="2 7" id="KW-0349">Heme</keyword>
<evidence type="ECO:0000256" key="6">
    <source>
        <dbReference type="ARBA" id="ARBA00023033"/>
    </source>
</evidence>
<dbReference type="GO" id="GO:0004497">
    <property type="term" value="F:monooxygenase activity"/>
    <property type="evidence" value="ECO:0007669"/>
    <property type="project" value="UniProtKB-KW"/>
</dbReference>
<dbReference type="PRINTS" id="PR00465">
    <property type="entry name" value="EP450IV"/>
</dbReference>
<dbReference type="AlphaFoldDB" id="A0ABD6AW17"/>
<keyword evidence="8" id="KW-0175">Coiled coil</keyword>
<feature type="coiled-coil region" evidence="8">
    <location>
        <begin position="197"/>
        <end position="224"/>
    </location>
</feature>
<accession>A0ABD6AW17</accession>
<evidence type="ECO:0000256" key="7">
    <source>
        <dbReference type="RuleBase" id="RU000461"/>
    </source>
</evidence>
<evidence type="ECO:0000256" key="5">
    <source>
        <dbReference type="ARBA" id="ARBA00023004"/>
    </source>
</evidence>
<dbReference type="RefSeq" id="WP_250873563.1">
    <property type="nucleotide sequence ID" value="NZ_JALXFV010000005.1"/>
</dbReference>
<dbReference type="InterPro" id="IPR050196">
    <property type="entry name" value="Cytochrome_P450_Monoox"/>
</dbReference>
<name>A0ABD6AW17_9EURY</name>
<evidence type="ECO:0000313" key="10">
    <source>
        <dbReference type="Proteomes" id="UP001597187"/>
    </source>
</evidence>
<reference evidence="9 10" key="1">
    <citation type="journal article" date="2019" name="Int. J. Syst. Evol. Microbiol.">
        <title>The Global Catalogue of Microorganisms (GCM) 10K type strain sequencing project: providing services to taxonomists for standard genome sequencing and annotation.</title>
        <authorList>
            <consortium name="The Broad Institute Genomics Platform"/>
            <consortium name="The Broad Institute Genome Sequencing Center for Infectious Disease"/>
            <person name="Wu L."/>
            <person name="Ma J."/>
        </authorList>
    </citation>
    <scope>NUCLEOTIDE SEQUENCE [LARGE SCALE GENOMIC DNA]</scope>
    <source>
        <strain evidence="9 10">CGMCC 1.12563</strain>
    </source>
</reference>
<keyword evidence="3 7" id="KW-0479">Metal-binding</keyword>
<dbReference type="Gene3D" id="1.10.630.10">
    <property type="entry name" value="Cytochrome P450"/>
    <property type="match status" value="1"/>
</dbReference>
<comment type="similarity">
    <text evidence="1 7">Belongs to the cytochrome P450 family.</text>
</comment>
<sequence>MATNRARVPPGPDGLPLVGHTLQLSRDVFGFYERLHADYGDVVRYEVNGDEGYIVAHPDLVEQVLVTDDAAFVKGDLLQRTLSSALGEGMLLAEGDDWRGQRTTAQPAFYRERVAAYGETMTAFAGDVAEGWTDGAVVDVRPAMSELTLRILGRTLFGLDIRGRESVVRDTAEALRTRTDPSSLTAFLPDWVPAPSVRAYRRAIEDARDLVDDLIAQRRAEREEATATSADEAVSRFAGGDDLLTMLVAAADAGGMDDATLRDNMLTFLFAGHETSALAVTYALFCLGHHPEAQARVHADLDALDAPPTADDVDDLPHLDRAVREAMRLYPPVYTHFREPVRDVTVGDYLIPEGSVVSLPQWLVHRDERWYDDPLAFAPERWVDWDGPEYAYFPFSGGPRHCIGMRFAELEIRLVLGTLLREWRVESLTDRPLDLDAAANTTPTDPVELRLHAR</sequence>
<dbReference type="InterPro" id="IPR002403">
    <property type="entry name" value="Cyt_P450_E_grp-IV"/>
</dbReference>
<keyword evidence="6 7" id="KW-0503">Monooxygenase</keyword>
<dbReference type="Pfam" id="PF00067">
    <property type="entry name" value="p450"/>
    <property type="match status" value="1"/>
</dbReference>
<keyword evidence="5 7" id="KW-0408">Iron</keyword>
<dbReference type="GO" id="GO:0046872">
    <property type="term" value="F:metal ion binding"/>
    <property type="evidence" value="ECO:0007669"/>
    <property type="project" value="UniProtKB-KW"/>
</dbReference>
<dbReference type="InterPro" id="IPR036396">
    <property type="entry name" value="Cyt_P450_sf"/>
</dbReference>
<protein>
    <submittedName>
        <fullName evidence="9">Cytochrome P450</fullName>
    </submittedName>
</protein>
<dbReference type="SUPFAM" id="SSF48264">
    <property type="entry name" value="Cytochrome P450"/>
    <property type="match status" value="1"/>
</dbReference>
<dbReference type="PANTHER" id="PTHR24291:SF50">
    <property type="entry name" value="BIFUNCTIONAL ALBAFLAVENONE MONOOXYGENASE_TERPENE SYNTHASE"/>
    <property type="match status" value="1"/>
</dbReference>
<dbReference type="PROSITE" id="PS00086">
    <property type="entry name" value="CYTOCHROME_P450"/>
    <property type="match status" value="1"/>
</dbReference>
<dbReference type="PRINTS" id="PR00385">
    <property type="entry name" value="P450"/>
</dbReference>
<comment type="caution">
    <text evidence="9">The sequence shown here is derived from an EMBL/GenBank/DDBJ whole genome shotgun (WGS) entry which is preliminary data.</text>
</comment>
<gene>
    <name evidence="9" type="ORF">ACFSBT_09875</name>
</gene>
<dbReference type="PANTHER" id="PTHR24291">
    <property type="entry name" value="CYTOCHROME P450 FAMILY 4"/>
    <property type="match status" value="1"/>
</dbReference>
<evidence type="ECO:0000256" key="2">
    <source>
        <dbReference type="ARBA" id="ARBA00022617"/>
    </source>
</evidence>
<dbReference type="EMBL" id="JBHUDC010000005">
    <property type="protein sequence ID" value="MFD1513586.1"/>
    <property type="molecule type" value="Genomic_DNA"/>
</dbReference>
<evidence type="ECO:0000256" key="1">
    <source>
        <dbReference type="ARBA" id="ARBA00010617"/>
    </source>
</evidence>
<dbReference type="InterPro" id="IPR017972">
    <property type="entry name" value="Cyt_P450_CS"/>
</dbReference>
<dbReference type="InterPro" id="IPR001128">
    <property type="entry name" value="Cyt_P450"/>
</dbReference>